<keyword evidence="5" id="KW-0449">Lipoprotein</keyword>
<gene>
    <name evidence="8" type="ORF">BCR32DRAFT_282483</name>
</gene>
<evidence type="ECO:0000313" key="9">
    <source>
        <dbReference type="Proteomes" id="UP000193944"/>
    </source>
</evidence>
<dbReference type="Pfam" id="PF13416">
    <property type="entry name" value="SBP_bac_8"/>
    <property type="match status" value="1"/>
</dbReference>
<evidence type="ECO:0000256" key="1">
    <source>
        <dbReference type="ARBA" id="ARBA00022475"/>
    </source>
</evidence>
<protein>
    <submittedName>
        <fullName evidence="8">Periplasmic binding protein-like II</fullName>
    </submittedName>
</protein>
<proteinExistence type="predicted"/>
<feature type="region of interest" description="Disordered" evidence="6">
    <location>
        <begin position="657"/>
        <end position="678"/>
    </location>
</feature>
<dbReference type="EMBL" id="MCFG01000218">
    <property type="protein sequence ID" value="ORX78209.1"/>
    <property type="molecule type" value="Genomic_DNA"/>
</dbReference>
<organism evidence="8 9">
    <name type="scientific">Anaeromyces robustus</name>
    <dbReference type="NCBI Taxonomy" id="1754192"/>
    <lineage>
        <taxon>Eukaryota</taxon>
        <taxon>Fungi</taxon>
        <taxon>Fungi incertae sedis</taxon>
        <taxon>Chytridiomycota</taxon>
        <taxon>Chytridiomycota incertae sedis</taxon>
        <taxon>Neocallimastigomycetes</taxon>
        <taxon>Neocallimastigales</taxon>
        <taxon>Neocallimastigaceae</taxon>
        <taxon>Anaeromyces</taxon>
    </lineage>
</organism>
<keyword evidence="1" id="KW-1003">Cell membrane</keyword>
<keyword evidence="2" id="KW-0732">Signal</keyword>
<name>A0A1Y1WXB7_9FUNG</name>
<keyword evidence="7" id="KW-0812">Transmembrane</keyword>
<dbReference type="SUPFAM" id="SSF53850">
    <property type="entry name" value="Periplasmic binding protein-like II"/>
    <property type="match status" value="1"/>
</dbReference>
<feature type="compositionally biased region" description="Low complexity" evidence="6">
    <location>
        <begin position="657"/>
        <end position="670"/>
    </location>
</feature>
<feature type="transmembrane region" description="Helical" evidence="7">
    <location>
        <begin position="468"/>
        <end position="489"/>
    </location>
</feature>
<dbReference type="PANTHER" id="PTHR43649:SF33">
    <property type="entry name" value="POLYGALACTURONAN_RHAMNOGALACTURONAN-BINDING PROTEIN YTCQ"/>
    <property type="match status" value="1"/>
</dbReference>
<dbReference type="PANTHER" id="PTHR43649">
    <property type="entry name" value="ARABINOSE-BINDING PROTEIN-RELATED"/>
    <property type="match status" value="1"/>
</dbReference>
<feature type="transmembrane region" description="Helical" evidence="7">
    <location>
        <begin position="430"/>
        <end position="456"/>
    </location>
</feature>
<evidence type="ECO:0000256" key="3">
    <source>
        <dbReference type="ARBA" id="ARBA00023136"/>
    </source>
</evidence>
<dbReference type="InterPro" id="IPR006059">
    <property type="entry name" value="SBP"/>
</dbReference>
<evidence type="ECO:0000256" key="2">
    <source>
        <dbReference type="ARBA" id="ARBA00022729"/>
    </source>
</evidence>
<reference evidence="8 9" key="1">
    <citation type="submission" date="2016-08" db="EMBL/GenBank/DDBJ databases">
        <title>A Parts List for Fungal Cellulosomes Revealed by Comparative Genomics.</title>
        <authorList>
            <consortium name="DOE Joint Genome Institute"/>
            <person name="Haitjema C.H."/>
            <person name="Gilmore S.P."/>
            <person name="Henske J.K."/>
            <person name="Solomon K.V."/>
            <person name="De Groot R."/>
            <person name="Kuo A."/>
            <person name="Mondo S.J."/>
            <person name="Salamov A.A."/>
            <person name="Labutti K."/>
            <person name="Zhao Z."/>
            <person name="Chiniquy J."/>
            <person name="Barry K."/>
            <person name="Brewer H.M."/>
            <person name="Purvine S.O."/>
            <person name="Wright A.T."/>
            <person name="Boxma B."/>
            <person name="Van Alen T."/>
            <person name="Hackstein J.H."/>
            <person name="Baker S.E."/>
            <person name="Grigoriev I.V."/>
            <person name="O'Malley M.A."/>
        </authorList>
    </citation>
    <scope>NUCLEOTIDE SEQUENCE [LARGE SCALE GENOMIC DNA]</scope>
    <source>
        <strain evidence="8 9">S4</strain>
    </source>
</reference>
<feature type="transmembrane region" description="Helical" evidence="7">
    <location>
        <begin position="501"/>
        <end position="517"/>
    </location>
</feature>
<feature type="transmembrane region" description="Helical" evidence="7">
    <location>
        <begin position="538"/>
        <end position="557"/>
    </location>
</feature>
<dbReference type="Gene3D" id="3.40.190.10">
    <property type="entry name" value="Periplasmic binding protein-like II"/>
    <property type="match status" value="2"/>
</dbReference>
<keyword evidence="3 7" id="KW-0472">Membrane</keyword>
<keyword evidence="4" id="KW-0564">Palmitate</keyword>
<evidence type="ECO:0000256" key="4">
    <source>
        <dbReference type="ARBA" id="ARBA00023139"/>
    </source>
</evidence>
<evidence type="ECO:0000256" key="6">
    <source>
        <dbReference type="SAM" id="MobiDB-lite"/>
    </source>
</evidence>
<dbReference type="AlphaFoldDB" id="A0A1Y1WXB7"/>
<sequence length="678" mass="79832">MINYDYDYDYDYDYFYDYFYDYDYYYRIGSIKTTTINALAYSQNEEYQIFQSYVEEFNKYSSINNLNITLNLELYTPLNITTYIQDYESMVEILLEKKTTKYDIFIYENFFNAKFSSYFLDLKEWLPKSHMEMYDNTFAKFSSMYNDKWVGLPLYLNFDMLYVNLPYLSKYFKKIPVTWNEFLEIGSYILNEEKKNNNTNLIGYTDLSCYNFEVCSLNEMIYSYRDSKDSSYPKLTSKSSIQALEMMKTIKNKFSTVDSDFSLNEENIIDLFSKENILFIKYWYYLPIVTHYKKVILPGYNNGVSASYLQSYNIAINSYSTNNARDAAIEAVTYITSREVQEKFTIEKGIISGIYDIYNKGQICDEFDCNLITSIQPINPIYSDKNNDYLTECKQYITDYLGGKKTASDTLNAIANLSKTYIFSINSDDYVLSFIVLMITIILSVCMLSSIIFIFIKKYESFFKFLSNDLWVIFIVGCTLILNCISIEYGEINSFKCHFKTIILSYGITCSLIPILHKIIEKFPVKSNLFSWISHHKYLFILFFYICDSIFNTLSFLSPYNVITVNNPLGYQFKKSFIQKREKKTMKEVIKSLQRVESEEYSRVDINENYSFDESSNGGVYKKKDVANRSNLSNISNLIIEYHYSRKIINKHTSKMSRSSSSFSDINSASYKRKDSCD</sequence>
<keyword evidence="9" id="KW-1185">Reference proteome</keyword>
<evidence type="ECO:0000313" key="8">
    <source>
        <dbReference type="EMBL" id="ORX78209.1"/>
    </source>
</evidence>
<keyword evidence="7" id="KW-1133">Transmembrane helix</keyword>
<dbReference type="InterPro" id="IPR050490">
    <property type="entry name" value="Bact_solute-bd_prot1"/>
</dbReference>
<dbReference type="Proteomes" id="UP000193944">
    <property type="component" value="Unassembled WGS sequence"/>
</dbReference>
<accession>A0A1Y1WXB7</accession>
<evidence type="ECO:0000256" key="5">
    <source>
        <dbReference type="ARBA" id="ARBA00023288"/>
    </source>
</evidence>
<reference evidence="8 9" key="2">
    <citation type="submission" date="2016-08" db="EMBL/GenBank/DDBJ databases">
        <title>Pervasive Adenine N6-methylation of Active Genes in Fungi.</title>
        <authorList>
            <consortium name="DOE Joint Genome Institute"/>
            <person name="Mondo S.J."/>
            <person name="Dannebaum R.O."/>
            <person name="Kuo R.C."/>
            <person name="Labutti K."/>
            <person name="Haridas S."/>
            <person name="Kuo A."/>
            <person name="Salamov A."/>
            <person name="Ahrendt S.R."/>
            <person name="Lipzen A."/>
            <person name="Sullivan W."/>
            <person name="Andreopoulos W.B."/>
            <person name="Clum A."/>
            <person name="Lindquist E."/>
            <person name="Daum C."/>
            <person name="Ramamoorthy G.K."/>
            <person name="Gryganskyi A."/>
            <person name="Culley D."/>
            <person name="Magnuson J.K."/>
            <person name="James T.Y."/>
            <person name="O'Malley M.A."/>
            <person name="Stajich J.E."/>
            <person name="Spatafora J.W."/>
            <person name="Visel A."/>
            <person name="Grigoriev I.V."/>
        </authorList>
    </citation>
    <scope>NUCLEOTIDE SEQUENCE [LARGE SCALE GENOMIC DNA]</scope>
    <source>
        <strain evidence="8 9">S4</strain>
    </source>
</reference>
<evidence type="ECO:0000256" key="7">
    <source>
        <dbReference type="SAM" id="Phobius"/>
    </source>
</evidence>
<comment type="caution">
    <text evidence="8">The sequence shown here is derived from an EMBL/GenBank/DDBJ whole genome shotgun (WGS) entry which is preliminary data.</text>
</comment>